<feature type="region of interest" description="Disordered" evidence="1">
    <location>
        <begin position="203"/>
        <end position="238"/>
    </location>
</feature>
<feature type="region of interest" description="Disordered" evidence="1">
    <location>
        <begin position="22"/>
        <end position="43"/>
    </location>
</feature>
<accession>C1DYW0</accession>
<dbReference type="RefSeq" id="XP_002499753.1">
    <property type="nucleotide sequence ID" value="XM_002499707.1"/>
</dbReference>
<dbReference type="AlphaFoldDB" id="C1DYW0"/>
<evidence type="ECO:0000313" key="2">
    <source>
        <dbReference type="EMBL" id="ACO61011.1"/>
    </source>
</evidence>
<organism evidence="2 3">
    <name type="scientific">Micromonas commoda (strain RCC299 / NOUM17 / CCMP2709)</name>
    <name type="common">Picoplanktonic green alga</name>
    <dbReference type="NCBI Taxonomy" id="296587"/>
    <lineage>
        <taxon>Eukaryota</taxon>
        <taxon>Viridiplantae</taxon>
        <taxon>Chlorophyta</taxon>
        <taxon>Mamiellophyceae</taxon>
        <taxon>Mamiellales</taxon>
        <taxon>Mamiellaceae</taxon>
        <taxon>Micromonas</taxon>
    </lineage>
</organism>
<evidence type="ECO:0000256" key="1">
    <source>
        <dbReference type="SAM" id="MobiDB-lite"/>
    </source>
</evidence>
<gene>
    <name evidence="2" type="ORF">MICPUN_98744</name>
</gene>
<protein>
    <submittedName>
        <fullName evidence="2">Uncharacterized protein</fullName>
    </submittedName>
</protein>
<feature type="compositionally biased region" description="Pro residues" evidence="1">
    <location>
        <begin position="31"/>
        <end position="42"/>
    </location>
</feature>
<dbReference type="KEGG" id="mis:MICPUN_98744"/>
<dbReference type="InParanoid" id="C1DYW0"/>
<reference evidence="2 3" key="1">
    <citation type="journal article" date="2009" name="Science">
        <title>Green evolution and dynamic adaptations revealed by genomes of the marine picoeukaryotes Micromonas.</title>
        <authorList>
            <person name="Worden A.Z."/>
            <person name="Lee J.H."/>
            <person name="Mock T."/>
            <person name="Rouze P."/>
            <person name="Simmons M.P."/>
            <person name="Aerts A.L."/>
            <person name="Allen A.E."/>
            <person name="Cuvelier M.L."/>
            <person name="Derelle E."/>
            <person name="Everett M.V."/>
            <person name="Foulon E."/>
            <person name="Grimwood J."/>
            <person name="Gundlach H."/>
            <person name="Henrissat B."/>
            <person name="Napoli C."/>
            <person name="McDonald S.M."/>
            <person name="Parker M.S."/>
            <person name="Rombauts S."/>
            <person name="Salamov A."/>
            <person name="Von Dassow P."/>
            <person name="Badger J.H."/>
            <person name="Coutinho P.M."/>
            <person name="Demir E."/>
            <person name="Dubchak I."/>
            <person name="Gentemann C."/>
            <person name="Eikrem W."/>
            <person name="Gready J.E."/>
            <person name="John U."/>
            <person name="Lanier W."/>
            <person name="Lindquist E.A."/>
            <person name="Lucas S."/>
            <person name="Mayer K.F."/>
            <person name="Moreau H."/>
            <person name="Not F."/>
            <person name="Otillar R."/>
            <person name="Panaud O."/>
            <person name="Pangilinan J."/>
            <person name="Paulsen I."/>
            <person name="Piegu B."/>
            <person name="Poliakov A."/>
            <person name="Robbens S."/>
            <person name="Schmutz J."/>
            <person name="Toulza E."/>
            <person name="Wyss T."/>
            <person name="Zelensky A."/>
            <person name="Zhou K."/>
            <person name="Armbrust E.V."/>
            <person name="Bhattacharya D."/>
            <person name="Goodenough U.W."/>
            <person name="Van de Peer Y."/>
            <person name="Grigoriev I.V."/>
        </authorList>
    </citation>
    <scope>NUCLEOTIDE SEQUENCE [LARGE SCALE GENOMIC DNA]</scope>
    <source>
        <strain evidence="3">RCC299 / NOUM17</strain>
    </source>
</reference>
<dbReference type="GeneID" id="8240948"/>
<keyword evidence="3" id="KW-1185">Reference proteome</keyword>
<name>C1DYW0_MICCC</name>
<dbReference type="EMBL" id="CP001323">
    <property type="protein sequence ID" value="ACO61011.1"/>
    <property type="molecule type" value="Genomic_DNA"/>
</dbReference>
<sequence>MSRMILLRMRLRRCLRLGESSSTAASASIPPSRPGVDGPPTPATSSFVAVDASLFSEFVRPLRAAGRRGEKNSSHESSSSSAMDGDVCTPLLGERTARLAVCTDLDGDEIGPRFECVGDRAADVGDAMPYALALRAACSRRYSSTTSSARDLPRALRRWRRSSSSSSLRSSAIMSARVLWSTARRICDARSCSDASLSRLRRVSSRDQSSRRRTSLASAIAAAPSAPAPPSTPRTSSSMALRMASAALDALDACANCLRSAAIASSDLSRSSFAW</sequence>
<feature type="compositionally biased region" description="Low complexity" evidence="1">
    <location>
        <begin position="215"/>
        <end position="225"/>
    </location>
</feature>
<feature type="region of interest" description="Disordered" evidence="1">
    <location>
        <begin position="65"/>
        <end position="86"/>
    </location>
</feature>
<evidence type="ECO:0000313" key="3">
    <source>
        <dbReference type="Proteomes" id="UP000002009"/>
    </source>
</evidence>
<dbReference type="Proteomes" id="UP000002009">
    <property type="component" value="Chromosome 2"/>
</dbReference>
<proteinExistence type="predicted"/>